<protein>
    <submittedName>
        <fullName evidence="2">Uncharacterized protein</fullName>
    </submittedName>
</protein>
<feature type="transmembrane region" description="Helical" evidence="1">
    <location>
        <begin position="178"/>
        <end position="199"/>
    </location>
</feature>
<feature type="transmembrane region" description="Helical" evidence="1">
    <location>
        <begin position="82"/>
        <end position="100"/>
    </location>
</feature>
<keyword evidence="1" id="KW-1133">Transmembrane helix</keyword>
<gene>
    <name evidence="2" type="ORF">EEQ99_32290</name>
</gene>
<sequence length="590" mass="63414">MPSNFYSSGSRIWRVFLSVRVSHVLEFVFLMVAIAELLVAGPMLQTLAAAALNGDSAAIYTAAWGHEVVAFPSLRHWFFGEFTPIALGSGAVLSLVLLVVPRSPRVVFATVMCLGGTILLMYDVTVLYRVDTLTWNAAFESVAFNFVGAVFLAGFVVLLMSATSTVEIELNAIPTGRIWISGVVGIVFSSLATMGAYYVCDYFLRPLPVTMDLRLAPGSRGATVFDQEVAEKDSFKVIPPDIKPNNLTWTSLTGNLAAEWSATSDDARFDLSVDLFSGCLNPPSLSDKPSSSSFRLNDVRAISASFKEGARSFAIYGAENEGALNVTRGRGVQFGTNRDEKTEKNEVWEFVEDASLTYTSRDDVAFYLGTFTVDPQDQDIAVAKPVTLHMMVDGKPYDIVLDAPVGLTDTKFSCKAIATSKAFRNGSASLQKASIIAGARIVLKARPTSLLFRTSTSGLRVNGGGGWINLANLDDDELVKSQGGLVGYVEAVGDATLSVNGIAVDDTKPTDEYVALGNFLGSYEKDGKLRFNGKAMALSKNGIRINPTKFEGGLGGPMALVGGLLFGVLPTLSVLFGRILKSNTPFRQYL</sequence>
<accession>A0A432N9A5</accession>
<keyword evidence="1" id="KW-0812">Transmembrane</keyword>
<comment type="caution">
    <text evidence="2">The sequence shown here is derived from an EMBL/GenBank/DDBJ whole genome shotgun (WGS) entry which is preliminary data.</text>
</comment>
<evidence type="ECO:0000313" key="2">
    <source>
        <dbReference type="EMBL" id="RUL96140.1"/>
    </source>
</evidence>
<reference evidence="2 3" key="1">
    <citation type="journal article" date="2015" name="Int. J. Syst. Evol. Microbiol.">
        <title>Rhizobium anhuiense sp. nov., isolated from effective nodules of Vicia faba and Pisum sativum.</title>
        <authorList>
            <person name="Zhang Y.J."/>
            <person name="Zheng W.T."/>
            <person name="Everall I."/>
            <person name="Young J.P."/>
            <person name="Zhang X.X."/>
            <person name="Tian C.F."/>
            <person name="Sui X.H."/>
            <person name="Wang E.T."/>
            <person name="Chen W.X."/>
        </authorList>
    </citation>
    <scope>NUCLEOTIDE SEQUENCE [LARGE SCALE GENOMIC DNA]</scope>
    <source>
        <strain evidence="2 3">CCBAU 23252</strain>
    </source>
</reference>
<feature type="transmembrane region" description="Helical" evidence="1">
    <location>
        <begin position="12"/>
        <end position="35"/>
    </location>
</feature>
<dbReference type="EMBL" id="RIBW01000025">
    <property type="protein sequence ID" value="RUL96140.1"/>
    <property type="molecule type" value="Genomic_DNA"/>
</dbReference>
<dbReference type="RefSeq" id="WP_127431795.1">
    <property type="nucleotide sequence ID" value="NZ_BMFI01000022.1"/>
</dbReference>
<dbReference type="Proteomes" id="UP000273611">
    <property type="component" value="Unassembled WGS sequence"/>
</dbReference>
<keyword evidence="1" id="KW-0472">Membrane</keyword>
<proteinExistence type="predicted"/>
<dbReference type="AlphaFoldDB" id="A0A432N9A5"/>
<evidence type="ECO:0000313" key="3">
    <source>
        <dbReference type="Proteomes" id="UP000273611"/>
    </source>
</evidence>
<evidence type="ECO:0000256" key="1">
    <source>
        <dbReference type="SAM" id="Phobius"/>
    </source>
</evidence>
<organism evidence="2 3">
    <name type="scientific">Rhizobium anhuiense</name>
    <dbReference type="NCBI Taxonomy" id="1184720"/>
    <lineage>
        <taxon>Bacteria</taxon>
        <taxon>Pseudomonadati</taxon>
        <taxon>Pseudomonadota</taxon>
        <taxon>Alphaproteobacteria</taxon>
        <taxon>Hyphomicrobiales</taxon>
        <taxon>Rhizobiaceae</taxon>
        <taxon>Rhizobium/Agrobacterium group</taxon>
        <taxon>Rhizobium</taxon>
    </lineage>
</organism>
<feature type="transmembrane region" description="Helical" evidence="1">
    <location>
        <begin position="142"/>
        <end position="166"/>
    </location>
</feature>
<feature type="transmembrane region" description="Helical" evidence="1">
    <location>
        <begin position="558"/>
        <end position="580"/>
    </location>
</feature>
<feature type="transmembrane region" description="Helical" evidence="1">
    <location>
        <begin position="107"/>
        <end position="130"/>
    </location>
</feature>
<name>A0A432N9A5_9HYPH</name>